<proteinExistence type="predicted"/>
<evidence type="ECO:0000313" key="1">
    <source>
        <dbReference type="EMBL" id="KAI3720904.1"/>
    </source>
</evidence>
<gene>
    <name evidence="1" type="ORF">L2E82_31903</name>
</gene>
<keyword evidence="2" id="KW-1185">Reference proteome</keyword>
<dbReference type="Proteomes" id="UP001055811">
    <property type="component" value="Linkage Group LG06"/>
</dbReference>
<comment type="caution">
    <text evidence="1">The sequence shown here is derived from an EMBL/GenBank/DDBJ whole genome shotgun (WGS) entry which is preliminary data.</text>
</comment>
<evidence type="ECO:0000313" key="2">
    <source>
        <dbReference type="Proteomes" id="UP001055811"/>
    </source>
</evidence>
<reference evidence="1 2" key="2">
    <citation type="journal article" date="2022" name="Mol. Ecol. Resour.">
        <title>The genomes of chicory, endive, great burdock and yacon provide insights into Asteraceae paleo-polyploidization history and plant inulin production.</title>
        <authorList>
            <person name="Fan W."/>
            <person name="Wang S."/>
            <person name="Wang H."/>
            <person name="Wang A."/>
            <person name="Jiang F."/>
            <person name="Liu H."/>
            <person name="Zhao H."/>
            <person name="Xu D."/>
            <person name="Zhang Y."/>
        </authorList>
    </citation>
    <scope>NUCLEOTIDE SEQUENCE [LARGE SCALE GENOMIC DNA]</scope>
    <source>
        <strain evidence="2">cv. Punajuju</strain>
        <tissue evidence="1">Leaves</tissue>
    </source>
</reference>
<reference evidence="2" key="1">
    <citation type="journal article" date="2022" name="Mol. Ecol. Resour.">
        <title>The genomes of chicory, endive, great burdock and yacon provide insights into Asteraceae palaeo-polyploidization history and plant inulin production.</title>
        <authorList>
            <person name="Fan W."/>
            <person name="Wang S."/>
            <person name="Wang H."/>
            <person name="Wang A."/>
            <person name="Jiang F."/>
            <person name="Liu H."/>
            <person name="Zhao H."/>
            <person name="Xu D."/>
            <person name="Zhang Y."/>
        </authorList>
    </citation>
    <scope>NUCLEOTIDE SEQUENCE [LARGE SCALE GENOMIC DNA]</scope>
    <source>
        <strain evidence="2">cv. Punajuju</strain>
    </source>
</reference>
<name>A0ACB9BEX1_CICIN</name>
<dbReference type="EMBL" id="CM042014">
    <property type="protein sequence ID" value="KAI3720904.1"/>
    <property type="molecule type" value="Genomic_DNA"/>
</dbReference>
<organism evidence="1 2">
    <name type="scientific">Cichorium intybus</name>
    <name type="common">Chicory</name>
    <dbReference type="NCBI Taxonomy" id="13427"/>
    <lineage>
        <taxon>Eukaryota</taxon>
        <taxon>Viridiplantae</taxon>
        <taxon>Streptophyta</taxon>
        <taxon>Embryophyta</taxon>
        <taxon>Tracheophyta</taxon>
        <taxon>Spermatophyta</taxon>
        <taxon>Magnoliopsida</taxon>
        <taxon>eudicotyledons</taxon>
        <taxon>Gunneridae</taxon>
        <taxon>Pentapetalae</taxon>
        <taxon>asterids</taxon>
        <taxon>campanulids</taxon>
        <taxon>Asterales</taxon>
        <taxon>Asteraceae</taxon>
        <taxon>Cichorioideae</taxon>
        <taxon>Cichorieae</taxon>
        <taxon>Cichoriinae</taxon>
        <taxon>Cichorium</taxon>
    </lineage>
</organism>
<sequence>MFAISCIRWDPNNLQYPTSLSLTDPKKILTFSSSLFTLSPQTLSISTSPACHCSHCLRCPFVFALFAVYAFRSSTLQLPQMASRQHPTDY</sequence>
<protein>
    <submittedName>
        <fullName evidence="1">Uncharacterized protein</fullName>
    </submittedName>
</protein>
<accession>A0ACB9BEX1</accession>